<sequence>MQTHPPLWVQAEWVSAGDVGKCCWEAELDGKEGSNTSAAASASSVSPPPPSNPGSIFTQSVRGLPARPHLWTPQSLSRVIVVCNAHTLNIIPGPLLNRMEVVEVSGKVSEEKASIAFTYLCQQSKEVGGIAAVNVKVDLEAIDVLIKVLFEGQQVFLSIRYISSFIFTAPSTPSLSPSMLATAFMTATTHAHAHAHIWRHEAHRYP</sequence>
<dbReference type="Proteomes" id="UP000027222">
    <property type="component" value="Unassembled WGS sequence"/>
</dbReference>
<dbReference type="GO" id="GO:0005759">
    <property type="term" value="C:mitochondrial matrix"/>
    <property type="evidence" value="ECO:0007669"/>
    <property type="project" value="TreeGrafter"/>
</dbReference>
<dbReference type="PANTHER" id="PTHR43718">
    <property type="entry name" value="LON PROTEASE"/>
    <property type="match status" value="1"/>
</dbReference>
<dbReference type="GO" id="GO:0051131">
    <property type="term" value="P:chaperone-mediated protein complex assembly"/>
    <property type="evidence" value="ECO:0007669"/>
    <property type="project" value="TreeGrafter"/>
</dbReference>
<dbReference type="PANTHER" id="PTHR43718:SF2">
    <property type="entry name" value="LON PROTEASE HOMOLOG, MITOCHONDRIAL"/>
    <property type="match status" value="1"/>
</dbReference>
<evidence type="ECO:0000256" key="1">
    <source>
        <dbReference type="SAM" id="MobiDB-lite"/>
    </source>
</evidence>
<dbReference type="InterPro" id="IPR027065">
    <property type="entry name" value="Lon_Prtase"/>
</dbReference>
<dbReference type="GO" id="GO:0004176">
    <property type="term" value="F:ATP-dependent peptidase activity"/>
    <property type="evidence" value="ECO:0007669"/>
    <property type="project" value="InterPro"/>
</dbReference>
<dbReference type="EMBL" id="KL142401">
    <property type="protein sequence ID" value="KDR69555.1"/>
    <property type="molecule type" value="Genomic_DNA"/>
</dbReference>
<evidence type="ECO:0000313" key="3">
    <source>
        <dbReference type="Proteomes" id="UP000027222"/>
    </source>
</evidence>
<dbReference type="AlphaFoldDB" id="A0A067SF49"/>
<dbReference type="GO" id="GO:0003697">
    <property type="term" value="F:single-stranded DNA binding"/>
    <property type="evidence" value="ECO:0007669"/>
    <property type="project" value="TreeGrafter"/>
</dbReference>
<dbReference type="STRING" id="685588.A0A067SF49"/>
<dbReference type="GO" id="GO:0004252">
    <property type="term" value="F:serine-type endopeptidase activity"/>
    <property type="evidence" value="ECO:0007669"/>
    <property type="project" value="InterPro"/>
</dbReference>
<dbReference type="GO" id="GO:0005524">
    <property type="term" value="F:ATP binding"/>
    <property type="evidence" value="ECO:0007669"/>
    <property type="project" value="InterPro"/>
</dbReference>
<gene>
    <name evidence="2" type="ORF">GALMADRAFT_145307</name>
</gene>
<dbReference type="HOGENOM" id="CLU_1332020_0_0_1"/>
<protein>
    <submittedName>
        <fullName evidence="2">Uncharacterized protein</fullName>
    </submittedName>
</protein>
<dbReference type="GO" id="GO:0007005">
    <property type="term" value="P:mitochondrion organization"/>
    <property type="evidence" value="ECO:0007669"/>
    <property type="project" value="TreeGrafter"/>
</dbReference>
<reference evidence="3" key="1">
    <citation type="journal article" date="2014" name="Proc. Natl. Acad. Sci. U.S.A.">
        <title>Extensive sampling of basidiomycete genomes demonstrates inadequacy of the white-rot/brown-rot paradigm for wood decay fungi.</title>
        <authorList>
            <person name="Riley R."/>
            <person name="Salamov A.A."/>
            <person name="Brown D.W."/>
            <person name="Nagy L.G."/>
            <person name="Floudas D."/>
            <person name="Held B.W."/>
            <person name="Levasseur A."/>
            <person name="Lombard V."/>
            <person name="Morin E."/>
            <person name="Otillar R."/>
            <person name="Lindquist E.A."/>
            <person name="Sun H."/>
            <person name="LaButti K.M."/>
            <person name="Schmutz J."/>
            <person name="Jabbour D."/>
            <person name="Luo H."/>
            <person name="Baker S.E."/>
            <person name="Pisabarro A.G."/>
            <person name="Walton J.D."/>
            <person name="Blanchette R.A."/>
            <person name="Henrissat B."/>
            <person name="Martin F."/>
            <person name="Cullen D."/>
            <person name="Hibbett D.S."/>
            <person name="Grigoriev I.V."/>
        </authorList>
    </citation>
    <scope>NUCLEOTIDE SEQUENCE [LARGE SCALE GENOMIC DNA]</scope>
    <source>
        <strain evidence="3">CBS 339.88</strain>
    </source>
</reference>
<accession>A0A067SF49</accession>
<feature type="region of interest" description="Disordered" evidence="1">
    <location>
        <begin position="34"/>
        <end position="55"/>
    </location>
</feature>
<keyword evidence="3" id="KW-1185">Reference proteome</keyword>
<evidence type="ECO:0000313" key="2">
    <source>
        <dbReference type="EMBL" id="KDR69555.1"/>
    </source>
</evidence>
<proteinExistence type="predicted"/>
<name>A0A067SF49_GALM3</name>
<organism evidence="2 3">
    <name type="scientific">Galerina marginata (strain CBS 339.88)</name>
    <dbReference type="NCBI Taxonomy" id="685588"/>
    <lineage>
        <taxon>Eukaryota</taxon>
        <taxon>Fungi</taxon>
        <taxon>Dikarya</taxon>
        <taxon>Basidiomycota</taxon>
        <taxon>Agaricomycotina</taxon>
        <taxon>Agaricomycetes</taxon>
        <taxon>Agaricomycetidae</taxon>
        <taxon>Agaricales</taxon>
        <taxon>Agaricineae</taxon>
        <taxon>Strophariaceae</taxon>
        <taxon>Galerina</taxon>
    </lineage>
</organism>
<dbReference type="GO" id="GO:0006515">
    <property type="term" value="P:protein quality control for misfolded or incompletely synthesized proteins"/>
    <property type="evidence" value="ECO:0007669"/>
    <property type="project" value="TreeGrafter"/>
</dbReference>